<name>A0A1G7GPK2_9SPHI</name>
<dbReference type="OrthoDB" id="796256at2"/>
<evidence type="ECO:0000313" key="2">
    <source>
        <dbReference type="Proteomes" id="UP000199072"/>
    </source>
</evidence>
<sequence length="103" mass="12324">MILEEFLKQLKRVSTDIEELNKRTYHAYLDPLFKMIAYDGDRLNRKHDLMITPYLQYISTTKRDDFRDDLSKTEVEEIIDSVKTDIDCMIFRIEQKESPPAHP</sequence>
<evidence type="ECO:0000313" key="1">
    <source>
        <dbReference type="EMBL" id="SDE89983.1"/>
    </source>
</evidence>
<proteinExistence type="predicted"/>
<dbReference type="RefSeq" id="WP_091152195.1">
    <property type="nucleotide sequence ID" value="NZ_FNAI01000010.1"/>
</dbReference>
<reference evidence="1 2" key="1">
    <citation type="submission" date="2016-10" db="EMBL/GenBank/DDBJ databases">
        <authorList>
            <person name="de Groot N.N."/>
        </authorList>
    </citation>
    <scope>NUCLEOTIDE SEQUENCE [LARGE SCALE GENOMIC DNA]</scope>
    <source>
        <strain evidence="1 2">47C3B</strain>
    </source>
</reference>
<accession>A0A1G7GPK2</accession>
<keyword evidence="2" id="KW-1185">Reference proteome</keyword>
<protein>
    <submittedName>
        <fullName evidence="1">Uncharacterized protein</fullName>
    </submittedName>
</protein>
<dbReference type="Proteomes" id="UP000199072">
    <property type="component" value="Unassembled WGS sequence"/>
</dbReference>
<organism evidence="1 2">
    <name type="scientific">Mucilaginibacter pineti</name>
    <dbReference type="NCBI Taxonomy" id="1391627"/>
    <lineage>
        <taxon>Bacteria</taxon>
        <taxon>Pseudomonadati</taxon>
        <taxon>Bacteroidota</taxon>
        <taxon>Sphingobacteriia</taxon>
        <taxon>Sphingobacteriales</taxon>
        <taxon>Sphingobacteriaceae</taxon>
        <taxon>Mucilaginibacter</taxon>
    </lineage>
</organism>
<dbReference type="AlphaFoldDB" id="A0A1G7GPK2"/>
<gene>
    <name evidence="1" type="ORF">SAMN05216464_110236</name>
</gene>
<dbReference type="EMBL" id="FNAI01000010">
    <property type="protein sequence ID" value="SDE89983.1"/>
    <property type="molecule type" value="Genomic_DNA"/>
</dbReference>